<feature type="compositionally biased region" description="Basic and acidic residues" evidence="1">
    <location>
        <begin position="50"/>
        <end position="71"/>
    </location>
</feature>
<protein>
    <submittedName>
        <fullName evidence="2">Uncharacterized protein</fullName>
    </submittedName>
</protein>
<reference evidence="2" key="1">
    <citation type="submission" date="2019-12" db="EMBL/GenBank/DDBJ databases">
        <title>Novel species isolated from a subtropical stream in China.</title>
        <authorList>
            <person name="Lu H."/>
        </authorList>
    </citation>
    <scope>NUCLEOTIDE SEQUENCE [LARGE SCALE GENOMIC DNA]</scope>
    <source>
        <strain evidence="2">FT81W</strain>
    </source>
</reference>
<dbReference type="Proteomes" id="UP000447355">
    <property type="component" value="Unassembled WGS sequence"/>
</dbReference>
<gene>
    <name evidence="2" type="ORF">GTP90_07460</name>
</gene>
<sequence length="106" mass="11480">MDKDQKLANDISALLREAGYTGLNVHTDQSGTQLNATRERGGVMVQVSPDMKKASRRTEGGGAEAHTERLDVHEVPVMEGLEQKLRANPGLAKAMGIPAAHLKYIM</sequence>
<accession>A0A845GJS4</accession>
<organism evidence="2 3">
    <name type="scientific">Duganella vulcania</name>
    <dbReference type="NCBI Taxonomy" id="2692166"/>
    <lineage>
        <taxon>Bacteria</taxon>
        <taxon>Pseudomonadati</taxon>
        <taxon>Pseudomonadota</taxon>
        <taxon>Betaproteobacteria</taxon>
        <taxon>Burkholderiales</taxon>
        <taxon>Oxalobacteraceae</taxon>
        <taxon>Telluria group</taxon>
        <taxon>Duganella</taxon>
    </lineage>
</organism>
<evidence type="ECO:0000256" key="1">
    <source>
        <dbReference type="SAM" id="MobiDB-lite"/>
    </source>
</evidence>
<proteinExistence type="predicted"/>
<feature type="region of interest" description="Disordered" evidence="1">
    <location>
        <begin position="49"/>
        <end position="71"/>
    </location>
</feature>
<dbReference type="RefSeq" id="WP_161082904.1">
    <property type="nucleotide sequence ID" value="NZ_WWCX01000007.1"/>
</dbReference>
<dbReference type="AlphaFoldDB" id="A0A845GJS4"/>
<evidence type="ECO:0000313" key="3">
    <source>
        <dbReference type="Proteomes" id="UP000447355"/>
    </source>
</evidence>
<evidence type="ECO:0000313" key="2">
    <source>
        <dbReference type="EMBL" id="MYM93692.1"/>
    </source>
</evidence>
<comment type="caution">
    <text evidence="2">The sequence shown here is derived from an EMBL/GenBank/DDBJ whole genome shotgun (WGS) entry which is preliminary data.</text>
</comment>
<name>A0A845GJS4_9BURK</name>
<dbReference type="EMBL" id="WWCX01000007">
    <property type="protein sequence ID" value="MYM93692.1"/>
    <property type="molecule type" value="Genomic_DNA"/>
</dbReference>